<protein>
    <submittedName>
        <fullName evidence="1">Uncharacterized protein</fullName>
    </submittedName>
</protein>
<keyword evidence="2" id="KW-1185">Reference proteome</keyword>
<gene>
    <name evidence="1" type="ORF">D5018_21475</name>
</gene>
<comment type="caution">
    <text evidence="1">The sequence shown here is derived from an EMBL/GenBank/DDBJ whole genome shotgun (WGS) entry which is preliminary data.</text>
</comment>
<dbReference type="AlphaFoldDB" id="A0A3L8PS67"/>
<organism evidence="1 2">
    <name type="scientific">Parashewanella curva</name>
    <dbReference type="NCBI Taxonomy" id="2338552"/>
    <lineage>
        <taxon>Bacteria</taxon>
        <taxon>Pseudomonadati</taxon>
        <taxon>Pseudomonadota</taxon>
        <taxon>Gammaproteobacteria</taxon>
        <taxon>Alteromonadales</taxon>
        <taxon>Shewanellaceae</taxon>
        <taxon>Parashewanella</taxon>
    </lineage>
</organism>
<proteinExistence type="predicted"/>
<accession>A0A3L8PS67</accession>
<evidence type="ECO:0000313" key="1">
    <source>
        <dbReference type="EMBL" id="RLV57649.1"/>
    </source>
</evidence>
<dbReference type="Proteomes" id="UP000281474">
    <property type="component" value="Unassembled WGS sequence"/>
</dbReference>
<evidence type="ECO:0000313" key="2">
    <source>
        <dbReference type="Proteomes" id="UP000281474"/>
    </source>
</evidence>
<reference evidence="1 2" key="1">
    <citation type="submission" date="2018-09" db="EMBL/GenBank/DDBJ databases">
        <title>Phylogeny of the Shewanellaceae, and recommendation for two new genera, Pseudoshewanella and Parashewanella.</title>
        <authorList>
            <person name="Wang G."/>
        </authorList>
    </citation>
    <scope>NUCLEOTIDE SEQUENCE [LARGE SCALE GENOMIC DNA]</scope>
    <source>
        <strain evidence="1 2">C51</strain>
    </source>
</reference>
<sequence length="160" mass="18470">MVISKNIGNITKSNPNRGYTDVDNCVCLKDLHPYDFKIKYYEDDEEKEVIPYTFEDAIALSNIELFRGLTSSTGMIKKMHDASLKDSVEECVKALYEALDGEKAKMALDLLYDVEPEKLKVPTYIDEGLKWLEKELKHTYQDFVYAEPREVDAPQDLEVF</sequence>
<dbReference type="EMBL" id="QZEI01000215">
    <property type="protein sequence ID" value="RLV57649.1"/>
    <property type="molecule type" value="Genomic_DNA"/>
</dbReference>
<name>A0A3L8PS67_9GAMM</name>